<proteinExistence type="inferred from homology"/>
<accession>A0AAI8YJV2</accession>
<dbReference type="PROSITE" id="PS51387">
    <property type="entry name" value="FAD_PCMH"/>
    <property type="match status" value="1"/>
</dbReference>
<dbReference type="Pfam" id="PF01565">
    <property type="entry name" value="FAD_binding_4"/>
    <property type="match status" value="1"/>
</dbReference>
<dbReference type="InterPro" id="IPR006094">
    <property type="entry name" value="Oxid_FAD_bind_N"/>
</dbReference>
<dbReference type="AlphaFoldDB" id="A0AAI8YJV2"/>
<dbReference type="EMBL" id="CAUWAG010000010">
    <property type="protein sequence ID" value="CAJ2507425.1"/>
    <property type="molecule type" value="Genomic_DNA"/>
</dbReference>
<dbReference type="GO" id="GO:0016491">
    <property type="term" value="F:oxidoreductase activity"/>
    <property type="evidence" value="ECO:0007669"/>
    <property type="project" value="UniProtKB-KW"/>
</dbReference>
<evidence type="ECO:0000313" key="8">
    <source>
        <dbReference type="EMBL" id="CAJ2507425.1"/>
    </source>
</evidence>
<evidence type="ECO:0000256" key="1">
    <source>
        <dbReference type="ARBA" id="ARBA00001974"/>
    </source>
</evidence>
<dbReference type="PANTHER" id="PTHR42973:SF39">
    <property type="entry name" value="FAD-BINDING PCMH-TYPE DOMAIN-CONTAINING PROTEIN"/>
    <property type="match status" value="1"/>
</dbReference>
<dbReference type="InterPro" id="IPR016166">
    <property type="entry name" value="FAD-bd_PCMH"/>
</dbReference>
<sequence length="471" mass="50960">MLFLFAAALLNFSLASCTPTTSITPVCTKYKAQIQQQLSSGSTVQCSGNNTRWSEYAAPEPGAIVTVASEDDVAKSVAFASQQNIPFLIQSGANGWADTFTLSGNGFIIDISQLKQITFNADNTQVSFQAGVTNADMVEAAWNNNARAWVATCNCVSVLGATLGGGLGRLQGLYGLGLDQLLSVNYVDGDGNKKTVTKDSDADLWWALKGAGPNFGIVTSVVANAWPIPQADNTAWTGSLIFDESQIEDLISAVNDITLEPEMQMDIYFTGLMVIALPFYLGSEEEGREKFASILAVGPTVDATQVTPYNTWNAAGDAFCLDGGRKPSYTTGLKTMDPTAWRKVWNDYSAFVTDHPEAGNTTVLSECYSTMKVEAIGSFQSSYPFRDVKCYSIAIPWYPDSSLDAEGIAFGQNVRSYWAASAGTDSPANYINFAHGDEPLSNIYGSSLSKLQQLKQKYDPKKRFNQWFPLS</sequence>
<keyword evidence="5" id="KW-0560">Oxidoreductase</keyword>
<keyword evidence="6" id="KW-0732">Signal</keyword>
<evidence type="ECO:0000256" key="3">
    <source>
        <dbReference type="ARBA" id="ARBA00022630"/>
    </source>
</evidence>
<evidence type="ECO:0000256" key="5">
    <source>
        <dbReference type="ARBA" id="ARBA00023002"/>
    </source>
</evidence>
<name>A0AAI8YJV2_9PEZI</name>
<dbReference type="GO" id="GO:0071949">
    <property type="term" value="F:FAD binding"/>
    <property type="evidence" value="ECO:0007669"/>
    <property type="project" value="InterPro"/>
</dbReference>
<dbReference type="Gene3D" id="3.40.462.20">
    <property type="match status" value="1"/>
</dbReference>
<comment type="cofactor">
    <cofactor evidence="1">
        <name>FAD</name>
        <dbReference type="ChEBI" id="CHEBI:57692"/>
    </cofactor>
</comment>
<comment type="similarity">
    <text evidence="2">Belongs to the oxygen-dependent FAD-linked oxidoreductase family.</text>
</comment>
<dbReference type="Pfam" id="PF08031">
    <property type="entry name" value="BBE"/>
    <property type="match status" value="1"/>
</dbReference>
<dbReference type="PANTHER" id="PTHR42973">
    <property type="entry name" value="BINDING OXIDOREDUCTASE, PUTATIVE (AFU_ORTHOLOGUE AFUA_1G17690)-RELATED"/>
    <property type="match status" value="1"/>
</dbReference>
<dbReference type="InterPro" id="IPR050416">
    <property type="entry name" value="FAD-linked_Oxidoreductase"/>
</dbReference>
<evidence type="ECO:0000256" key="6">
    <source>
        <dbReference type="SAM" id="SignalP"/>
    </source>
</evidence>
<protein>
    <submittedName>
        <fullName evidence="8">Uu.00g086110.m01.CDS01</fullName>
    </submittedName>
</protein>
<evidence type="ECO:0000256" key="4">
    <source>
        <dbReference type="ARBA" id="ARBA00022827"/>
    </source>
</evidence>
<evidence type="ECO:0000259" key="7">
    <source>
        <dbReference type="PROSITE" id="PS51387"/>
    </source>
</evidence>
<dbReference type="SUPFAM" id="SSF56176">
    <property type="entry name" value="FAD-binding/transporter-associated domain-like"/>
    <property type="match status" value="1"/>
</dbReference>
<feature type="signal peptide" evidence="6">
    <location>
        <begin position="1"/>
        <end position="17"/>
    </location>
</feature>
<evidence type="ECO:0000313" key="9">
    <source>
        <dbReference type="Proteomes" id="UP001295740"/>
    </source>
</evidence>
<evidence type="ECO:0000256" key="2">
    <source>
        <dbReference type="ARBA" id="ARBA00005466"/>
    </source>
</evidence>
<keyword evidence="4" id="KW-0274">FAD</keyword>
<feature type="chain" id="PRO_5042508566" evidence="6">
    <location>
        <begin position="18"/>
        <end position="471"/>
    </location>
</feature>
<dbReference type="InterPro" id="IPR012951">
    <property type="entry name" value="BBE"/>
</dbReference>
<dbReference type="Proteomes" id="UP001295740">
    <property type="component" value="Unassembled WGS sequence"/>
</dbReference>
<comment type="caution">
    <text evidence="8">The sequence shown here is derived from an EMBL/GenBank/DDBJ whole genome shotgun (WGS) entry which is preliminary data.</text>
</comment>
<dbReference type="InterPro" id="IPR036318">
    <property type="entry name" value="FAD-bd_PCMH-like_sf"/>
</dbReference>
<feature type="domain" description="FAD-binding PCMH-type" evidence="7">
    <location>
        <begin position="57"/>
        <end position="228"/>
    </location>
</feature>
<dbReference type="InterPro" id="IPR016169">
    <property type="entry name" value="FAD-bd_PCMH_sub2"/>
</dbReference>
<gene>
    <name evidence="8" type="ORF">KHLLAP_LOCUS7893</name>
</gene>
<dbReference type="InterPro" id="IPR016167">
    <property type="entry name" value="FAD-bd_PCMH_sub1"/>
</dbReference>
<organism evidence="8 9">
    <name type="scientific">Anthostomella pinea</name>
    <dbReference type="NCBI Taxonomy" id="933095"/>
    <lineage>
        <taxon>Eukaryota</taxon>
        <taxon>Fungi</taxon>
        <taxon>Dikarya</taxon>
        <taxon>Ascomycota</taxon>
        <taxon>Pezizomycotina</taxon>
        <taxon>Sordariomycetes</taxon>
        <taxon>Xylariomycetidae</taxon>
        <taxon>Xylariales</taxon>
        <taxon>Xylariaceae</taxon>
        <taxon>Anthostomella</taxon>
    </lineage>
</organism>
<dbReference type="Gene3D" id="3.30.465.10">
    <property type="match status" value="1"/>
</dbReference>
<dbReference type="Gene3D" id="3.30.43.10">
    <property type="entry name" value="Uridine Diphospho-n-acetylenolpyruvylglucosamine Reductase, domain 2"/>
    <property type="match status" value="1"/>
</dbReference>
<reference evidence="8" key="1">
    <citation type="submission" date="2023-10" db="EMBL/GenBank/DDBJ databases">
        <authorList>
            <person name="Hackl T."/>
        </authorList>
    </citation>
    <scope>NUCLEOTIDE SEQUENCE</scope>
</reference>
<keyword evidence="9" id="KW-1185">Reference proteome</keyword>
<keyword evidence="3" id="KW-0285">Flavoprotein</keyword>